<keyword evidence="3 5" id="KW-0067">ATP-binding</keyword>
<proteinExistence type="inferred from homology"/>
<feature type="domain" description="AAA+ ATPase" evidence="4">
    <location>
        <begin position="192"/>
        <end position="326"/>
    </location>
</feature>
<dbReference type="Gene3D" id="3.40.50.300">
    <property type="entry name" value="P-loop containing nucleotide triphosphate hydrolases"/>
    <property type="match status" value="1"/>
</dbReference>
<dbReference type="Pfam" id="PF00004">
    <property type="entry name" value="AAA"/>
    <property type="match status" value="1"/>
</dbReference>
<dbReference type="InterPro" id="IPR050221">
    <property type="entry name" value="26S_Proteasome_ATPase"/>
</dbReference>
<dbReference type="GO" id="GO:0005524">
    <property type="term" value="F:ATP binding"/>
    <property type="evidence" value="ECO:0007669"/>
    <property type="project" value="UniProtKB-KW"/>
</dbReference>
<evidence type="ECO:0000256" key="2">
    <source>
        <dbReference type="ARBA" id="ARBA00022741"/>
    </source>
</evidence>
<keyword evidence="6" id="KW-1185">Reference proteome</keyword>
<keyword evidence="2" id="KW-0547">Nucleotide-binding</keyword>
<accession>A0ABW4Y5T0</accession>
<name>A0ABW4Y5T0_9GAMM</name>
<dbReference type="InterPro" id="IPR003593">
    <property type="entry name" value="AAA+_ATPase"/>
</dbReference>
<comment type="similarity">
    <text evidence="1">Belongs to the AAA ATPase family.</text>
</comment>
<evidence type="ECO:0000313" key="5">
    <source>
        <dbReference type="EMBL" id="MFD2110935.1"/>
    </source>
</evidence>
<evidence type="ECO:0000259" key="4">
    <source>
        <dbReference type="SMART" id="SM00382"/>
    </source>
</evidence>
<organism evidence="5 6">
    <name type="scientific">Thiorhodococcus fuscus</name>
    <dbReference type="NCBI Taxonomy" id="527200"/>
    <lineage>
        <taxon>Bacteria</taxon>
        <taxon>Pseudomonadati</taxon>
        <taxon>Pseudomonadota</taxon>
        <taxon>Gammaproteobacteria</taxon>
        <taxon>Chromatiales</taxon>
        <taxon>Chromatiaceae</taxon>
        <taxon>Thiorhodococcus</taxon>
    </lineage>
</organism>
<dbReference type="SUPFAM" id="SSF52540">
    <property type="entry name" value="P-loop containing nucleoside triphosphate hydrolases"/>
    <property type="match status" value="1"/>
</dbReference>
<dbReference type="InterPro" id="IPR027417">
    <property type="entry name" value="P-loop_NTPase"/>
</dbReference>
<dbReference type="Proteomes" id="UP001597337">
    <property type="component" value="Unassembled WGS sequence"/>
</dbReference>
<evidence type="ECO:0000256" key="1">
    <source>
        <dbReference type="ARBA" id="ARBA00006914"/>
    </source>
</evidence>
<dbReference type="Gene3D" id="1.10.8.60">
    <property type="match status" value="1"/>
</dbReference>
<protein>
    <submittedName>
        <fullName evidence="5">ATP-binding protein</fullName>
    </submittedName>
</protein>
<dbReference type="PANTHER" id="PTHR23073">
    <property type="entry name" value="26S PROTEASOME REGULATORY SUBUNIT"/>
    <property type="match status" value="1"/>
</dbReference>
<gene>
    <name evidence="5" type="ORF">ACFSJC_03660</name>
</gene>
<comment type="caution">
    <text evidence="5">The sequence shown here is derived from an EMBL/GenBank/DDBJ whole genome shotgun (WGS) entry which is preliminary data.</text>
</comment>
<evidence type="ECO:0000313" key="6">
    <source>
        <dbReference type="Proteomes" id="UP001597337"/>
    </source>
</evidence>
<evidence type="ECO:0000256" key="3">
    <source>
        <dbReference type="ARBA" id="ARBA00022840"/>
    </source>
</evidence>
<sequence>MPTSIIPLLRKQPTCPTHGCELVLSNHGTKPNPYHYLIEVVNTPLLYCPQCLETGQHTSVEVEPAASMAFLKQLVRLLDKSTFPGLLSKPKIRVDFNPTKTIIDLVPGGGFKRPFEDAIQEDVAAPPAAPAAPEQDPQRLTGIDPVAPRHRLDQLILDPETLQQIREATNVLLSRDLLYETWNLASVARTGRRVALNFYGPPGTGKTLAADAVADLLDKRILKISYAELESKYVGETPKNIKAAFAKARETDALLFFDEADSILGKRLVDVSQSADNSINVARSTTLIELDNFEGAVIFASNLVSNYDTAFLRRMLAHVEFKLPATEQRARIWRSHIPAELPLAKDVDFETLARYSKGAAGGDILNAVLLAASYASMRPCESRIVTLADFERAIGFILEGKRKILEGPFVADVGSDPCD</sequence>
<dbReference type="RefSeq" id="WP_386023372.1">
    <property type="nucleotide sequence ID" value="NZ_JBHUHX010000007.1"/>
</dbReference>
<dbReference type="InterPro" id="IPR003959">
    <property type="entry name" value="ATPase_AAA_core"/>
</dbReference>
<dbReference type="EMBL" id="JBHUHX010000007">
    <property type="protein sequence ID" value="MFD2110935.1"/>
    <property type="molecule type" value="Genomic_DNA"/>
</dbReference>
<dbReference type="CDD" id="cd19481">
    <property type="entry name" value="RecA-like_protease"/>
    <property type="match status" value="1"/>
</dbReference>
<dbReference type="SMART" id="SM00382">
    <property type="entry name" value="AAA"/>
    <property type="match status" value="1"/>
</dbReference>
<reference evidence="6" key="1">
    <citation type="journal article" date="2019" name="Int. J. Syst. Evol. Microbiol.">
        <title>The Global Catalogue of Microorganisms (GCM) 10K type strain sequencing project: providing services to taxonomists for standard genome sequencing and annotation.</title>
        <authorList>
            <consortium name="The Broad Institute Genomics Platform"/>
            <consortium name="The Broad Institute Genome Sequencing Center for Infectious Disease"/>
            <person name="Wu L."/>
            <person name="Ma J."/>
        </authorList>
    </citation>
    <scope>NUCLEOTIDE SEQUENCE [LARGE SCALE GENOMIC DNA]</scope>
    <source>
        <strain evidence="6">KACC 12597</strain>
    </source>
</reference>